<evidence type="ECO:0000256" key="4">
    <source>
        <dbReference type="ARBA" id="ARBA00022989"/>
    </source>
</evidence>
<protein>
    <recommendedName>
        <fullName evidence="9">Cytochrome C oxidase subunit IV</fullName>
    </recommendedName>
</protein>
<keyword evidence="3 6" id="KW-0812">Transmembrane</keyword>
<evidence type="ECO:0000256" key="6">
    <source>
        <dbReference type="SAM" id="Phobius"/>
    </source>
</evidence>
<organism evidence="7 8">
    <name type="scientific">Bordetella genomosp. 2</name>
    <dbReference type="NCBI Taxonomy" id="1983456"/>
    <lineage>
        <taxon>Bacteria</taxon>
        <taxon>Pseudomonadati</taxon>
        <taxon>Pseudomonadota</taxon>
        <taxon>Betaproteobacteria</taxon>
        <taxon>Burkholderiales</taxon>
        <taxon>Alcaligenaceae</taxon>
        <taxon>Bordetella</taxon>
    </lineage>
</organism>
<dbReference type="InterPro" id="IPR005171">
    <property type="entry name" value="Cyt_c_oxidase_su4_prok"/>
</dbReference>
<evidence type="ECO:0000313" key="7">
    <source>
        <dbReference type="EMBL" id="OZI72493.1"/>
    </source>
</evidence>
<feature type="transmembrane region" description="Helical" evidence="6">
    <location>
        <begin position="34"/>
        <end position="52"/>
    </location>
</feature>
<name>A0A261VH60_9BORD</name>
<dbReference type="RefSeq" id="WP_028352683.1">
    <property type="nucleotide sequence ID" value="NZ_NEVT01000008.1"/>
</dbReference>
<evidence type="ECO:0000256" key="5">
    <source>
        <dbReference type="ARBA" id="ARBA00023136"/>
    </source>
</evidence>
<keyword evidence="2" id="KW-1003">Cell membrane</keyword>
<dbReference type="GO" id="GO:0005886">
    <property type="term" value="C:plasma membrane"/>
    <property type="evidence" value="ECO:0007669"/>
    <property type="project" value="UniProtKB-SubCell"/>
</dbReference>
<keyword evidence="8" id="KW-1185">Reference proteome</keyword>
<dbReference type="EMBL" id="NEVT01000008">
    <property type="protein sequence ID" value="OZI72493.1"/>
    <property type="molecule type" value="Genomic_DNA"/>
</dbReference>
<evidence type="ECO:0000313" key="8">
    <source>
        <dbReference type="Proteomes" id="UP000215633"/>
    </source>
</evidence>
<evidence type="ECO:0000256" key="3">
    <source>
        <dbReference type="ARBA" id="ARBA00022692"/>
    </source>
</evidence>
<dbReference type="Proteomes" id="UP000215633">
    <property type="component" value="Unassembled WGS sequence"/>
</dbReference>
<comment type="caution">
    <text evidence="7">The sequence shown here is derived from an EMBL/GenBank/DDBJ whole genome shotgun (WGS) entry which is preliminary data.</text>
</comment>
<evidence type="ECO:0000256" key="1">
    <source>
        <dbReference type="ARBA" id="ARBA00004651"/>
    </source>
</evidence>
<dbReference type="AlphaFoldDB" id="A0A261VH60"/>
<evidence type="ECO:0000256" key="2">
    <source>
        <dbReference type="ARBA" id="ARBA00022475"/>
    </source>
</evidence>
<gene>
    <name evidence="7" type="ORF">CAL24_19550</name>
</gene>
<comment type="subcellular location">
    <subcellularLocation>
        <location evidence="1">Cell membrane</location>
        <topology evidence="1">Multi-pass membrane protein</topology>
    </subcellularLocation>
</comment>
<proteinExistence type="predicted"/>
<keyword evidence="5 6" id="KW-0472">Membrane</keyword>
<reference evidence="8" key="1">
    <citation type="submission" date="2017-05" db="EMBL/GenBank/DDBJ databases">
        <title>Complete and WGS of Bordetella genogroups.</title>
        <authorList>
            <person name="Spilker T."/>
            <person name="Lipuma J."/>
        </authorList>
    </citation>
    <scope>NUCLEOTIDE SEQUENCE [LARGE SCALE GENOMIC DNA]</scope>
    <source>
        <strain evidence="8">AU8256</strain>
    </source>
</reference>
<feature type="transmembrane region" description="Helical" evidence="6">
    <location>
        <begin position="64"/>
        <end position="84"/>
    </location>
</feature>
<dbReference type="Pfam" id="PF03626">
    <property type="entry name" value="COX4_pro"/>
    <property type="match status" value="1"/>
</dbReference>
<accession>A0A261VH60</accession>
<keyword evidence="4 6" id="KW-1133">Transmembrane helix</keyword>
<sequence>MSEIKALLCFWLGLAVLSVATVRAAGLGWAAGAGAVVVALAVAKAWLIIDGFMELRHAPRAWRLLMLAWPVAMAAGLLLINVVAGR</sequence>
<evidence type="ECO:0008006" key="9">
    <source>
        <dbReference type="Google" id="ProtNLM"/>
    </source>
</evidence>